<evidence type="ECO:0000313" key="1">
    <source>
        <dbReference type="EMBL" id="CFQ68039.1"/>
    </source>
</evidence>
<organism evidence="1 2">
    <name type="scientific">Yersinia enterocolitica</name>
    <dbReference type="NCBI Taxonomy" id="630"/>
    <lineage>
        <taxon>Bacteria</taxon>
        <taxon>Pseudomonadati</taxon>
        <taxon>Pseudomonadota</taxon>
        <taxon>Gammaproteobacteria</taxon>
        <taxon>Enterobacterales</taxon>
        <taxon>Yersiniaceae</taxon>
        <taxon>Yersinia</taxon>
    </lineage>
</organism>
<accession>A0A0T7P6X8</accession>
<proteinExistence type="predicted"/>
<evidence type="ECO:0000313" key="2">
    <source>
        <dbReference type="Proteomes" id="UP000048841"/>
    </source>
</evidence>
<reference evidence="1 2" key="1">
    <citation type="submission" date="2015-03" db="EMBL/GenBank/DDBJ databases">
        <authorList>
            <person name="Murphy D."/>
        </authorList>
    </citation>
    <scope>NUCLEOTIDE SEQUENCE [LARGE SCALE GENOMIC DNA]</scope>
    <source>
        <strain evidence="1 2">IP26249</strain>
    </source>
</reference>
<dbReference type="Proteomes" id="UP000048841">
    <property type="component" value="Unassembled WGS sequence"/>
</dbReference>
<sequence>MKNIKRFNFYEVTDYPVLAEIPPRENPAGKYVKYSDFETLLEENKQLKNKINSLLLEEKPST</sequence>
<gene>
    <name evidence="1" type="ORF">ERS137941_02935</name>
</gene>
<name>A0A0T7P6X8_YEREN</name>
<dbReference type="EMBL" id="CGBR01000023">
    <property type="protein sequence ID" value="CFQ68039.1"/>
    <property type="molecule type" value="Genomic_DNA"/>
</dbReference>
<protein>
    <submittedName>
        <fullName evidence="1">Uncharacterized protein</fullName>
    </submittedName>
</protein>
<dbReference type="AlphaFoldDB" id="A0A0T7P6X8"/>
<dbReference type="RefSeq" id="WP_154588621.1">
    <property type="nucleotide sequence ID" value="NZ_CGBR01000023.1"/>
</dbReference>